<feature type="transmembrane region" description="Helical" evidence="5">
    <location>
        <begin position="82"/>
        <end position="104"/>
    </location>
</feature>
<dbReference type="InterPro" id="IPR051788">
    <property type="entry name" value="MFS_Transporter"/>
</dbReference>
<keyword evidence="3 5" id="KW-1133">Transmembrane helix</keyword>
<name>A0A9X3IMV9_9HYPH</name>
<sequence>MASTDTIAASVPGAPEQLSTRIAFFIAGFGMAAWAPLVPFAKARAGLDDGLLGLLLLCLGAGSIVAMPLSGALAARFGCRRIIIAGVTMLCIALPLLGSVSSFGLLVPSLLLFGAGVGLVDCVVNIQAVIVERASGRTMMSGFHGLFSVGGIAGAGGVSAMLALGASPFVAALVVVLVVAAALAFAAPSLLPYGSRAGGPAFAMPHGIVLFIGALCFIVFLTEGAVLDWSAVFLSSVRGVDPSHAGLAYTAFAITMTIGRLTGDRIVRFAGANRIIVFGGLCAAAGLAIATLVPFWEAALLGYALVGAGCSNVVPVLYSAVGRQNVMPEHIAVPAVTTLGYAGILAGPAGIGFVAQATSLSTAFLVVAVLLVGVAASSRWLR</sequence>
<feature type="transmembrane region" description="Helical" evidence="5">
    <location>
        <begin position="110"/>
        <end position="131"/>
    </location>
</feature>
<dbReference type="GO" id="GO:0016020">
    <property type="term" value="C:membrane"/>
    <property type="evidence" value="ECO:0007669"/>
    <property type="project" value="UniProtKB-SubCell"/>
</dbReference>
<gene>
    <name evidence="6" type="ORF">OSH07_17145</name>
</gene>
<dbReference type="EMBL" id="JAPKNK010000007">
    <property type="protein sequence ID" value="MCX5570936.1"/>
    <property type="molecule type" value="Genomic_DNA"/>
</dbReference>
<feature type="transmembrane region" description="Helical" evidence="5">
    <location>
        <begin position="302"/>
        <end position="321"/>
    </location>
</feature>
<feature type="transmembrane region" description="Helical" evidence="5">
    <location>
        <begin position="203"/>
        <end position="226"/>
    </location>
</feature>
<organism evidence="6 7">
    <name type="scientific">Kaistia nematophila</name>
    <dbReference type="NCBI Taxonomy" id="2994654"/>
    <lineage>
        <taxon>Bacteria</taxon>
        <taxon>Pseudomonadati</taxon>
        <taxon>Pseudomonadota</taxon>
        <taxon>Alphaproteobacteria</taxon>
        <taxon>Hyphomicrobiales</taxon>
        <taxon>Kaistiaceae</taxon>
        <taxon>Kaistia</taxon>
    </lineage>
</organism>
<dbReference type="Proteomes" id="UP001144805">
    <property type="component" value="Unassembled WGS sequence"/>
</dbReference>
<dbReference type="Gene3D" id="1.20.1250.20">
    <property type="entry name" value="MFS general substrate transporter like domains"/>
    <property type="match status" value="2"/>
</dbReference>
<evidence type="ECO:0000256" key="3">
    <source>
        <dbReference type="ARBA" id="ARBA00022989"/>
    </source>
</evidence>
<evidence type="ECO:0000256" key="5">
    <source>
        <dbReference type="SAM" id="Phobius"/>
    </source>
</evidence>
<evidence type="ECO:0000313" key="7">
    <source>
        <dbReference type="Proteomes" id="UP001144805"/>
    </source>
</evidence>
<reference evidence="6" key="1">
    <citation type="submission" date="2022-11" db="EMBL/GenBank/DDBJ databases">
        <title>Biodiversity and phylogenetic relationships of bacteria.</title>
        <authorList>
            <person name="Machado R.A.R."/>
            <person name="Bhat A."/>
            <person name="Loulou A."/>
            <person name="Kallel S."/>
        </authorList>
    </citation>
    <scope>NUCLEOTIDE SEQUENCE</scope>
    <source>
        <strain evidence="6">K-TC2</strain>
    </source>
</reference>
<evidence type="ECO:0000256" key="1">
    <source>
        <dbReference type="ARBA" id="ARBA00004141"/>
    </source>
</evidence>
<dbReference type="GO" id="GO:0022857">
    <property type="term" value="F:transmembrane transporter activity"/>
    <property type="evidence" value="ECO:0007669"/>
    <property type="project" value="InterPro"/>
</dbReference>
<dbReference type="PANTHER" id="PTHR23514:SF13">
    <property type="entry name" value="INNER MEMBRANE PROTEIN YBJJ"/>
    <property type="match status" value="1"/>
</dbReference>
<keyword evidence="4 5" id="KW-0472">Membrane</keyword>
<accession>A0A9X3IMV9</accession>
<feature type="transmembrane region" description="Helical" evidence="5">
    <location>
        <begin position="275"/>
        <end position="296"/>
    </location>
</feature>
<feature type="transmembrane region" description="Helical" evidence="5">
    <location>
        <begin position="169"/>
        <end position="191"/>
    </location>
</feature>
<evidence type="ECO:0000256" key="2">
    <source>
        <dbReference type="ARBA" id="ARBA00022692"/>
    </source>
</evidence>
<comment type="caution">
    <text evidence="6">The sequence shown here is derived from an EMBL/GenBank/DDBJ whole genome shotgun (WGS) entry which is preliminary data.</text>
</comment>
<dbReference type="PANTHER" id="PTHR23514">
    <property type="entry name" value="BYPASS OF STOP CODON PROTEIN 6"/>
    <property type="match status" value="1"/>
</dbReference>
<dbReference type="SUPFAM" id="SSF103473">
    <property type="entry name" value="MFS general substrate transporter"/>
    <property type="match status" value="1"/>
</dbReference>
<dbReference type="AlphaFoldDB" id="A0A9X3IMV9"/>
<protein>
    <submittedName>
        <fullName evidence="6">MFS transporter</fullName>
    </submittedName>
</protein>
<feature type="transmembrane region" description="Helical" evidence="5">
    <location>
        <begin position="333"/>
        <end position="354"/>
    </location>
</feature>
<dbReference type="RefSeq" id="WP_266339894.1">
    <property type="nucleotide sequence ID" value="NZ_JAPKNK010000007.1"/>
</dbReference>
<dbReference type="InterPro" id="IPR011701">
    <property type="entry name" value="MFS"/>
</dbReference>
<keyword evidence="7" id="KW-1185">Reference proteome</keyword>
<feature type="transmembrane region" description="Helical" evidence="5">
    <location>
        <begin position="143"/>
        <end position="163"/>
    </location>
</feature>
<keyword evidence="2 5" id="KW-0812">Transmembrane</keyword>
<comment type="subcellular location">
    <subcellularLocation>
        <location evidence="1">Membrane</location>
        <topology evidence="1">Multi-pass membrane protein</topology>
    </subcellularLocation>
</comment>
<dbReference type="CDD" id="cd17393">
    <property type="entry name" value="MFS_MosC_like"/>
    <property type="match status" value="1"/>
</dbReference>
<dbReference type="InterPro" id="IPR036259">
    <property type="entry name" value="MFS_trans_sf"/>
</dbReference>
<proteinExistence type="predicted"/>
<feature type="transmembrane region" description="Helical" evidence="5">
    <location>
        <begin position="22"/>
        <end position="41"/>
    </location>
</feature>
<feature type="transmembrane region" description="Helical" evidence="5">
    <location>
        <begin position="246"/>
        <end position="263"/>
    </location>
</feature>
<evidence type="ECO:0000256" key="4">
    <source>
        <dbReference type="ARBA" id="ARBA00023136"/>
    </source>
</evidence>
<evidence type="ECO:0000313" key="6">
    <source>
        <dbReference type="EMBL" id="MCX5570936.1"/>
    </source>
</evidence>
<dbReference type="Pfam" id="PF07690">
    <property type="entry name" value="MFS_1"/>
    <property type="match status" value="1"/>
</dbReference>
<feature type="transmembrane region" description="Helical" evidence="5">
    <location>
        <begin position="53"/>
        <end position="75"/>
    </location>
</feature>
<feature type="transmembrane region" description="Helical" evidence="5">
    <location>
        <begin position="360"/>
        <end position="381"/>
    </location>
</feature>